<dbReference type="InterPro" id="IPR036322">
    <property type="entry name" value="WD40_repeat_dom_sf"/>
</dbReference>
<dbReference type="InterPro" id="IPR020472">
    <property type="entry name" value="WD40_PAC1"/>
</dbReference>
<dbReference type="GO" id="GO:0005634">
    <property type="term" value="C:nucleus"/>
    <property type="evidence" value="ECO:0007669"/>
    <property type="project" value="TreeGrafter"/>
</dbReference>
<dbReference type="AlphaFoldDB" id="A0A4P9WIT2"/>
<name>A0A4P9WIT2_9FUNG</name>
<feature type="non-terminal residue" evidence="4">
    <location>
        <position position="1"/>
    </location>
</feature>
<proteinExistence type="predicted"/>
<evidence type="ECO:0000256" key="1">
    <source>
        <dbReference type="ARBA" id="ARBA00022574"/>
    </source>
</evidence>
<dbReference type="PROSITE" id="PS50294">
    <property type="entry name" value="WD_REPEATS_REGION"/>
    <property type="match status" value="3"/>
</dbReference>
<feature type="repeat" description="WD" evidence="3">
    <location>
        <begin position="93"/>
        <end position="132"/>
    </location>
</feature>
<reference evidence="5" key="1">
    <citation type="journal article" date="2018" name="Nat. Microbiol.">
        <title>Leveraging single-cell genomics to expand the fungal tree of life.</title>
        <authorList>
            <person name="Ahrendt S.R."/>
            <person name="Quandt C.A."/>
            <person name="Ciobanu D."/>
            <person name="Clum A."/>
            <person name="Salamov A."/>
            <person name="Andreopoulos B."/>
            <person name="Cheng J.F."/>
            <person name="Woyke T."/>
            <person name="Pelin A."/>
            <person name="Henrissat B."/>
            <person name="Reynolds N.K."/>
            <person name="Benny G.L."/>
            <person name="Smith M.E."/>
            <person name="James T.Y."/>
            <person name="Grigoriev I.V."/>
        </authorList>
    </citation>
    <scope>NUCLEOTIDE SEQUENCE [LARGE SCALE GENOMIC DNA]</scope>
</reference>
<feature type="repeat" description="WD" evidence="3">
    <location>
        <begin position="218"/>
        <end position="249"/>
    </location>
</feature>
<dbReference type="EMBL" id="KZ994837">
    <property type="protein sequence ID" value="RKO91935.1"/>
    <property type="molecule type" value="Genomic_DNA"/>
</dbReference>
<keyword evidence="5" id="KW-1185">Reference proteome</keyword>
<gene>
    <name evidence="4" type="ORF">BDK51DRAFT_18208</name>
</gene>
<dbReference type="PROSITE" id="PS00678">
    <property type="entry name" value="WD_REPEATS_1"/>
    <property type="match status" value="2"/>
</dbReference>
<dbReference type="Gene3D" id="2.130.10.10">
    <property type="entry name" value="YVTN repeat-like/Quinoprotein amine dehydrogenase"/>
    <property type="match status" value="1"/>
</dbReference>
<dbReference type="PROSITE" id="PS50082">
    <property type="entry name" value="WD_REPEATS_2"/>
    <property type="match status" value="4"/>
</dbReference>
<dbReference type="PRINTS" id="PR00320">
    <property type="entry name" value="GPROTEINBRPT"/>
</dbReference>
<sequence length="249" mass="27501">LVEDLDARIASIGDETLSFERAIRSLKGDSAALSDFEDRPEIPMNTCYKVLYGHRDSVESLDFDMPFGTLVTASADRSIRVWDLSSQRCHALLQGHTGWVRTIQIMDRTVISGSGDHTIRQWNLNRLPALPTVTNSTIPLAGHAGAVGTLKFDEVHVISGSVDRTVKIWDLRTGQAVETIQFSAGVNDLHHDMFKISVASGSKDVHVYNRSASSIRTLDGHTKSVRSLRHKDDTLISGGLDGVIRLWRI</sequence>
<evidence type="ECO:0000256" key="2">
    <source>
        <dbReference type="ARBA" id="ARBA00022737"/>
    </source>
</evidence>
<dbReference type="SMART" id="SM00320">
    <property type="entry name" value="WD40"/>
    <property type="match status" value="5"/>
</dbReference>
<evidence type="ECO:0000313" key="5">
    <source>
        <dbReference type="Proteomes" id="UP000269721"/>
    </source>
</evidence>
<feature type="repeat" description="WD" evidence="3">
    <location>
        <begin position="51"/>
        <end position="92"/>
    </location>
</feature>
<dbReference type="SUPFAM" id="SSF50978">
    <property type="entry name" value="WD40 repeat-like"/>
    <property type="match status" value="1"/>
</dbReference>
<dbReference type="Pfam" id="PF00400">
    <property type="entry name" value="WD40"/>
    <property type="match status" value="4"/>
</dbReference>
<protein>
    <submittedName>
        <fullName evidence="4">WD40-repeat-containing domain protein</fullName>
    </submittedName>
</protein>
<keyword evidence="2" id="KW-0677">Repeat</keyword>
<dbReference type="InterPro" id="IPR015943">
    <property type="entry name" value="WD40/YVTN_repeat-like_dom_sf"/>
</dbReference>
<dbReference type="PANTHER" id="PTHR22847">
    <property type="entry name" value="WD40 REPEAT PROTEIN"/>
    <property type="match status" value="1"/>
</dbReference>
<organism evidence="4 5">
    <name type="scientific">Blyttiomyces helicus</name>
    <dbReference type="NCBI Taxonomy" id="388810"/>
    <lineage>
        <taxon>Eukaryota</taxon>
        <taxon>Fungi</taxon>
        <taxon>Fungi incertae sedis</taxon>
        <taxon>Chytridiomycota</taxon>
        <taxon>Chytridiomycota incertae sedis</taxon>
        <taxon>Chytridiomycetes</taxon>
        <taxon>Chytridiomycetes incertae sedis</taxon>
        <taxon>Blyttiomyces</taxon>
    </lineage>
</organism>
<feature type="repeat" description="WD" evidence="3">
    <location>
        <begin position="140"/>
        <end position="179"/>
    </location>
</feature>
<keyword evidence="1 3" id="KW-0853">WD repeat</keyword>
<dbReference type="InterPro" id="IPR019775">
    <property type="entry name" value="WD40_repeat_CS"/>
</dbReference>
<dbReference type="OrthoDB" id="496at2759"/>
<dbReference type="PANTHER" id="PTHR22847:SF637">
    <property type="entry name" value="WD REPEAT DOMAIN 5B"/>
    <property type="match status" value="1"/>
</dbReference>
<evidence type="ECO:0000313" key="4">
    <source>
        <dbReference type="EMBL" id="RKO91935.1"/>
    </source>
</evidence>
<accession>A0A4P9WIT2</accession>
<evidence type="ECO:0000256" key="3">
    <source>
        <dbReference type="PROSITE-ProRule" id="PRU00221"/>
    </source>
</evidence>
<dbReference type="Proteomes" id="UP000269721">
    <property type="component" value="Unassembled WGS sequence"/>
</dbReference>
<dbReference type="GO" id="GO:1990234">
    <property type="term" value="C:transferase complex"/>
    <property type="evidence" value="ECO:0007669"/>
    <property type="project" value="UniProtKB-ARBA"/>
</dbReference>
<dbReference type="InterPro" id="IPR001680">
    <property type="entry name" value="WD40_rpt"/>
</dbReference>